<evidence type="ECO:0000256" key="2">
    <source>
        <dbReference type="ARBA" id="ARBA00004496"/>
    </source>
</evidence>
<feature type="compositionally biased region" description="Gly residues" evidence="9">
    <location>
        <begin position="314"/>
        <end position="323"/>
    </location>
</feature>
<dbReference type="AlphaFoldDB" id="A0A0W0F0I5"/>
<dbReference type="GO" id="GO:0008312">
    <property type="term" value="F:7S RNA binding"/>
    <property type="evidence" value="ECO:0007669"/>
    <property type="project" value="InterPro"/>
</dbReference>
<dbReference type="SUPFAM" id="SSF48452">
    <property type="entry name" value="TPR-like"/>
    <property type="match status" value="1"/>
</dbReference>
<dbReference type="PANTHER" id="PTHR14094">
    <property type="entry name" value="SIGNAL RECOGNITION PARTICLE 72"/>
    <property type="match status" value="1"/>
</dbReference>
<evidence type="ECO:0000259" key="10">
    <source>
        <dbReference type="Pfam" id="PF08492"/>
    </source>
</evidence>
<evidence type="ECO:0000256" key="1">
    <source>
        <dbReference type="ARBA" id="ARBA00004240"/>
    </source>
</evidence>
<keyword evidence="6" id="KW-0256">Endoplasmic reticulum</keyword>
<evidence type="ECO:0000256" key="3">
    <source>
        <dbReference type="ARBA" id="ARBA00007676"/>
    </source>
</evidence>
<dbReference type="GO" id="GO:0005786">
    <property type="term" value="C:signal recognition particle, endoplasmic reticulum targeting"/>
    <property type="evidence" value="ECO:0007669"/>
    <property type="project" value="UniProtKB-KW"/>
</dbReference>
<reference evidence="11 12" key="1">
    <citation type="submission" date="2015-12" db="EMBL/GenBank/DDBJ databases">
        <title>Draft genome sequence of Moniliophthora roreri, the causal agent of frosty pod rot of cacao.</title>
        <authorList>
            <person name="Aime M.C."/>
            <person name="Diaz-Valderrama J.R."/>
            <person name="Kijpornyongpan T."/>
            <person name="Phillips-Mora W."/>
        </authorList>
    </citation>
    <scope>NUCLEOTIDE SEQUENCE [LARGE SCALE GENOMIC DNA]</scope>
    <source>
        <strain evidence="11 12">MCA 2952</strain>
    </source>
</reference>
<keyword evidence="5" id="KW-0963">Cytoplasm</keyword>
<comment type="caution">
    <text evidence="11">The sequence shown here is derived from an EMBL/GenBank/DDBJ whole genome shotgun (WGS) entry which is preliminary data.</text>
</comment>
<proteinExistence type="inferred from homology"/>
<protein>
    <recommendedName>
        <fullName evidence="4">Signal recognition particle subunit SRP72</fullName>
    </recommendedName>
</protein>
<dbReference type="eggNOG" id="KOG2376">
    <property type="taxonomic scope" value="Eukaryota"/>
</dbReference>
<evidence type="ECO:0000313" key="12">
    <source>
        <dbReference type="Proteomes" id="UP000054988"/>
    </source>
</evidence>
<name>A0A0W0F0I5_MONRR</name>
<dbReference type="GO" id="GO:0006614">
    <property type="term" value="P:SRP-dependent cotranslational protein targeting to membrane"/>
    <property type="evidence" value="ECO:0007669"/>
    <property type="project" value="InterPro"/>
</dbReference>
<dbReference type="Pfam" id="PF08492">
    <property type="entry name" value="SRP72"/>
    <property type="match status" value="1"/>
</dbReference>
<dbReference type="GO" id="GO:0005783">
    <property type="term" value="C:endoplasmic reticulum"/>
    <property type="evidence" value="ECO:0007669"/>
    <property type="project" value="UniProtKB-SubCell"/>
</dbReference>
<feature type="compositionally biased region" description="Basic and acidic residues" evidence="9">
    <location>
        <begin position="271"/>
        <end position="281"/>
    </location>
</feature>
<evidence type="ECO:0000256" key="4">
    <source>
        <dbReference type="ARBA" id="ARBA00018350"/>
    </source>
</evidence>
<comment type="subcellular location">
    <subcellularLocation>
        <location evidence="2">Cytoplasm</location>
    </subcellularLocation>
    <subcellularLocation>
        <location evidence="1">Endoplasmic reticulum</location>
    </subcellularLocation>
</comment>
<evidence type="ECO:0000256" key="7">
    <source>
        <dbReference type="ARBA" id="ARBA00023135"/>
    </source>
</evidence>
<sequence length="330" mass="35485">MSSRKSGKSSTIISGKQNKPGEHHKGHKATPKQPVPVPDRLKRLFNSLCAQIDGGHFTNAIKTCDKILRLAPDDPDALQTKLFLYLQTEQYGPALDLVGLGEKGKSGNTHAFEKAYVLYRMQKEERAEEILNEIKEKDENNRGAMHLEAQLCYRQGSYQTAVDLYSQLLDTCEPDSEEHSDILTNLQAAQRHLDFIESGFLRSLDSLPASLRNNIDTLPPPPQQSTSTVAAAIAASNVSTSKESAIPAPKKKVRMSRVPKGVIPGVTPPPDPERWLKKSERSTVQGHGKKKKGGGGGGATQGSAGADYNAPVSGVGGSGGGGKGKGKKKK</sequence>
<feature type="domain" description="Signal recognition particle SRP72 subunit RNA-binding" evidence="10">
    <location>
        <begin position="240"/>
        <end position="283"/>
    </location>
</feature>
<accession>A0A0W0F0I5</accession>
<comment type="similarity">
    <text evidence="3">Belongs to the SRP72 family.</text>
</comment>
<keyword evidence="8" id="KW-0687">Ribonucleoprotein</keyword>
<evidence type="ECO:0000256" key="9">
    <source>
        <dbReference type="SAM" id="MobiDB-lite"/>
    </source>
</evidence>
<dbReference type="EMBL" id="LATX01002411">
    <property type="protein sequence ID" value="KTB29821.1"/>
    <property type="molecule type" value="Genomic_DNA"/>
</dbReference>
<feature type="region of interest" description="Disordered" evidence="9">
    <location>
        <begin position="260"/>
        <end position="330"/>
    </location>
</feature>
<dbReference type="InterPro" id="IPR031545">
    <property type="entry name" value="SRP72_TPR-like"/>
</dbReference>
<dbReference type="Pfam" id="PF17004">
    <property type="entry name" value="SRP_TPR_like"/>
    <property type="match status" value="1"/>
</dbReference>
<dbReference type="GO" id="GO:0043022">
    <property type="term" value="F:ribosome binding"/>
    <property type="evidence" value="ECO:0007669"/>
    <property type="project" value="TreeGrafter"/>
</dbReference>
<dbReference type="PANTHER" id="PTHR14094:SF9">
    <property type="entry name" value="SIGNAL RECOGNITION PARTICLE SUBUNIT SRP72"/>
    <property type="match status" value="1"/>
</dbReference>
<dbReference type="InterPro" id="IPR011990">
    <property type="entry name" value="TPR-like_helical_dom_sf"/>
</dbReference>
<feature type="compositionally biased region" description="Low complexity" evidence="9">
    <location>
        <begin position="1"/>
        <end position="16"/>
    </location>
</feature>
<dbReference type="Proteomes" id="UP000054988">
    <property type="component" value="Unassembled WGS sequence"/>
</dbReference>
<feature type="region of interest" description="Disordered" evidence="9">
    <location>
        <begin position="1"/>
        <end position="38"/>
    </location>
</feature>
<dbReference type="Gene3D" id="1.25.40.10">
    <property type="entry name" value="Tetratricopeptide repeat domain"/>
    <property type="match status" value="1"/>
</dbReference>
<organism evidence="11 12">
    <name type="scientific">Moniliophthora roreri</name>
    <name type="common">Frosty pod rot fungus</name>
    <name type="synonym">Monilia roreri</name>
    <dbReference type="NCBI Taxonomy" id="221103"/>
    <lineage>
        <taxon>Eukaryota</taxon>
        <taxon>Fungi</taxon>
        <taxon>Dikarya</taxon>
        <taxon>Basidiomycota</taxon>
        <taxon>Agaricomycotina</taxon>
        <taxon>Agaricomycetes</taxon>
        <taxon>Agaricomycetidae</taxon>
        <taxon>Agaricales</taxon>
        <taxon>Marasmiineae</taxon>
        <taxon>Marasmiaceae</taxon>
        <taxon>Moniliophthora</taxon>
    </lineage>
</organism>
<evidence type="ECO:0000313" key="11">
    <source>
        <dbReference type="EMBL" id="KTB29821.1"/>
    </source>
</evidence>
<evidence type="ECO:0000256" key="6">
    <source>
        <dbReference type="ARBA" id="ARBA00022824"/>
    </source>
</evidence>
<dbReference type="InterPro" id="IPR026270">
    <property type="entry name" value="SRP72"/>
</dbReference>
<gene>
    <name evidence="11" type="ORF">WG66_17601</name>
</gene>
<keyword evidence="7" id="KW-0733">Signal recognition particle</keyword>
<evidence type="ECO:0000256" key="8">
    <source>
        <dbReference type="ARBA" id="ARBA00023274"/>
    </source>
</evidence>
<dbReference type="InterPro" id="IPR013699">
    <property type="entry name" value="Signal_recog_part_SRP72_RNA-bd"/>
</dbReference>
<evidence type="ECO:0000256" key="5">
    <source>
        <dbReference type="ARBA" id="ARBA00022490"/>
    </source>
</evidence>